<keyword evidence="3" id="KW-1185">Reference proteome</keyword>
<dbReference type="AlphaFoldDB" id="A0A6D2JZM8"/>
<evidence type="ECO:0008006" key="4">
    <source>
        <dbReference type="Google" id="ProtNLM"/>
    </source>
</evidence>
<feature type="transmembrane region" description="Helical" evidence="1">
    <location>
        <begin position="6"/>
        <end position="25"/>
    </location>
</feature>
<sequence>MESGDEAFLAFIIIWMIVSSLIICYRGDRSTTSPPETIIYETPQPQQDIETGQIKVLTFKDIKEEEEEGGCDSWLEQNRSCPNCRRSVD</sequence>
<evidence type="ECO:0000313" key="2">
    <source>
        <dbReference type="EMBL" id="CAA7049654.1"/>
    </source>
</evidence>
<reference evidence="2" key="1">
    <citation type="submission" date="2020-01" db="EMBL/GenBank/DDBJ databases">
        <authorList>
            <person name="Mishra B."/>
        </authorList>
    </citation>
    <scope>NUCLEOTIDE SEQUENCE [LARGE SCALE GENOMIC DNA]</scope>
</reference>
<keyword evidence="1" id="KW-0472">Membrane</keyword>
<evidence type="ECO:0000256" key="1">
    <source>
        <dbReference type="SAM" id="Phobius"/>
    </source>
</evidence>
<protein>
    <recommendedName>
        <fullName evidence="4">RING-type domain-containing protein</fullName>
    </recommendedName>
</protein>
<accession>A0A6D2JZM8</accession>
<comment type="caution">
    <text evidence="2">The sequence shown here is derived from an EMBL/GenBank/DDBJ whole genome shotgun (WGS) entry which is preliminary data.</text>
</comment>
<gene>
    <name evidence="2" type="ORF">MERR_LOCUS36889</name>
</gene>
<proteinExistence type="predicted"/>
<dbReference type="Proteomes" id="UP000467841">
    <property type="component" value="Unassembled WGS sequence"/>
</dbReference>
<dbReference type="OrthoDB" id="8062037at2759"/>
<evidence type="ECO:0000313" key="3">
    <source>
        <dbReference type="Proteomes" id="UP000467841"/>
    </source>
</evidence>
<dbReference type="EMBL" id="CACVBM020001422">
    <property type="protein sequence ID" value="CAA7049654.1"/>
    <property type="molecule type" value="Genomic_DNA"/>
</dbReference>
<organism evidence="2 3">
    <name type="scientific">Microthlaspi erraticum</name>
    <dbReference type="NCBI Taxonomy" id="1685480"/>
    <lineage>
        <taxon>Eukaryota</taxon>
        <taxon>Viridiplantae</taxon>
        <taxon>Streptophyta</taxon>
        <taxon>Embryophyta</taxon>
        <taxon>Tracheophyta</taxon>
        <taxon>Spermatophyta</taxon>
        <taxon>Magnoliopsida</taxon>
        <taxon>eudicotyledons</taxon>
        <taxon>Gunneridae</taxon>
        <taxon>Pentapetalae</taxon>
        <taxon>rosids</taxon>
        <taxon>malvids</taxon>
        <taxon>Brassicales</taxon>
        <taxon>Brassicaceae</taxon>
        <taxon>Coluteocarpeae</taxon>
        <taxon>Microthlaspi</taxon>
    </lineage>
</organism>
<name>A0A6D2JZM8_9BRAS</name>
<keyword evidence="1" id="KW-0812">Transmembrane</keyword>
<keyword evidence="1" id="KW-1133">Transmembrane helix</keyword>